<organism evidence="2 3">
    <name type="scientific">Candidatus Blackburnbacteria bacterium RIFCSPHIGHO2_01_FULL_43_15b</name>
    <dbReference type="NCBI Taxonomy" id="1797513"/>
    <lineage>
        <taxon>Bacteria</taxon>
        <taxon>Candidatus Blackburniibacteriota</taxon>
    </lineage>
</organism>
<dbReference type="Pfam" id="PF01381">
    <property type="entry name" value="HTH_3"/>
    <property type="match status" value="1"/>
</dbReference>
<dbReference type="STRING" id="1797513.A2782_04660"/>
<reference evidence="2 3" key="1">
    <citation type="journal article" date="2016" name="Nat. Commun.">
        <title>Thousands of microbial genomes shed light on interconnected biogeochemical processes in an aquifer system.</title>
        <authorList>
            <person name="Anantharaman K."/>
            <person name="Brown C.T."/>
            <person name="Hug L.A."/>
            <person name="Sharon I."/>
            <person name="Castelle C.J."/>
            <person name="Probst A.J."/>
            <person name="Thomas B.C."/>
            <person name="Singh A."/>
            <person name="Wilkins M.J."/>
            <person name="Karaoz U."/>
            <person name="Brodie E.L."/>
            <person name="Williams K.H."/>
            <person name="Hubbard S.S."/>
            <person name="Banfield J.F."/>
        </authorList>
    </citation>
    <scope>NUCLEOTIDE SEQUENCE [LARGE SCALE GENOMIC DNA]</scope>
</reference>
<dbReference type="PROSITE" id="PS50943">
    <property type="entry name" value="HTH_CROC1"/>
    <property type="match status" value="1"/>
</dbReference>
<feature type="domain" description="HTH cro/C1-type" evidence="1">
    <location>
        <begin position="15"/>
        <end position="69"/>
    </location>
</feature>
<comment type="caution">
    <text evidence="2">The sequence shown here is derived from an EMBL/GenBank/DDBJ whole genome shotgun (WGS) entry which is preliminary data.</text>
</comment>
<evidence type="ECO:0000313" key="3">
    <source>
        <dbReference type="Proteomes" id="UP000177967"/>
    </source>
</evidence>
<name>A0A1G1V3K9_9BACT</name>
<proteinExistence type="predicted"/>
<dbReference type="AlphaFoldDB" id="A0A1G1V3K9"/>
<dbReference type="Gene3D" id="1.10.260.40">
    <property type="entry name" value="lambda repressor-like DNA-binding domains"/>
    <property type="match status" value="1"/>
</dbReference>
<gene>
    <name evidence="2" type="ORF">A2782_04660</name>
</gene>
<dbReference type="SMART" id="SM00530">
    <property type="entry name" value="HTH_XRE"/>
    <property type="match status" value="1"/>
</dbReference>
<evidence type="ECO:0000313" key="2">
    <source>
        <dbReference type="EMBL" id="OGY09964.1"/>
    </source>
</evidence>
<dbReference type="GO" id="GO:0003677">
    <property type="term" value="F:DNA binding"/>
    <property type="evidence" value="ECO:0007669"/>
    <property type="project" value="InterPro"/>
</dbReference>
<dbReference type="InterPro" id="IPR001387">
    <property type="entry name" value="Cro/C1-type_HTH"/>
</dbReference>
<accession>A0A1G1V3K9</accession>
<dbReference type="CDD" id="cd00093">
    <property type="entry name" value="HTH_XRE"/>
    <property type="match status" value="1"/>
</dbReference>
<evidence type="ECO:0000259" key="1">
    <source>
        <dbReference type="PROSITE" id="PS50943"/>
    </source>
</evidence>
<dbReference type="InterPro" id="IPR010982">
    <property type="entry name" value="Lambda_DNA-bd_dom_sf"/>
</dbReference>
<dbReference type="EMBL" id="MHBW01000003">
    <property type="protein sequence ID" value="OGY09964.1"/>
    <property type="molecule type" value="Genomic_DNA"/>
</dbReference>
<sequence length="81" mass="9289">MPRLIFTNDSQKTFLQLVRVSSGLSNEELAQLCEVSGRTFRDWVRGKYNISKSAAQSLSEKFSVPIPENTAEVNDYWYVNK</sequence>
<protein>
    <recommendedName>
        <fullName evidence="1">HTH cro/C1-type domain-containing protein</fullName>
    </recommendedName>
</protein>
<dbReference type="SUPFAM" id="SSF47413">
    <property type="entry name" value="lambda repressor-like DNA-binding domains"/>
    <property type="match status" value="1"/>
</dbReference>
<dbReference type="Proteomes" id="UP000177967">
    <property type="component" value="Unassembled WGS sequence"/>
</dbReference>